<keyword evidence="1" id="KW-0472">Membrane</keyword>
<accession>A0ABP7DQH5</accession>
<proteinExistence type="predicted"/>
<evidence type="ECO:0000313" key="3">
    <source>
        <dbReference type="Proteomes" id="UP001500523"/>
    </source>
</evidence>
<gene>
    <name evidence="2" type="ORF">GCM10022268_16780</name>
</gene>
<reference evidence="3" key="1">
    <citation type="journal article" date="2019" name="Int. J. Syst. Evol. Microbiol.">
        <title>The Global Catalogue of Microorganisms (GCM) 10K type strain sequencing project: providing services to taxonomists for standard genome sequencing and annotation.</title>
        <authorList>
            <consortium name="The Broad Institute Genomics Platform"/>
            <consortium name="The Broad Institute Genome Sequencing Center for Infectious Disease"/>
            <person name="Wu L."/>
            <person name="Ma J."/>
        </authorList>
    </citation>
    <scope>NUCLEOTIDE SEQUENCE [LARGE SCALE GENOMIC DNA]</scope>
    <source>
        <strain evidence="3">JCM 17498</strain>
    </source>
</reference>
<evidence type="ECO:0000256" key="1">
    <source>
        <dbReference type="SAM" id="Phobius"/>
    </source>
</evidence>
<dbReference type="EMBL" id="BAABBF010000003">
    <property type="protein sequence ID" value="GAA3708065.1"/>
    <property type="molecule type" value="Genomic_DNA"/>
</dbReference>
<protein>
    <submittedName>
        <fullName evidence="2">Uncharacterized protein</fullName>
    </submittedName>
</protein>
<dbReference type="Proteomes" id="UP001500523">
    <property type="component" value="Unassembled WGS sequence"/>
</dbReference>
<keyword evidence="1" id="KW-1133">Transmembrane helix</keyword>
<evidence type="ECO:0000313" key="2">
    <source>
        <dbReference type="EMBL" id="GAA3708065.1"/>
    </source>
</evidence>
<organism evidence="2 3">
    <name type="scientific">Sphingomonas cynarae</name>
    <dbReference type="NCBI Taxonomy" id="930197"/>
    <lineage>
        <taxon>Bacteria</taxon>
        <taxon>Pseudomonadati</taxon>
        <taxon>Pseudomonadota</taxon>
        <taxon>Alphaproteobacteria</taxon>
        <taxon>Sphingomonadales</taxon>
        <taxon>Sphingomonadaceae</taxon>
        <taxon>Sphingomonas</taxon>
    </lineage>
</organism>
<name>A0ABP7DQH5_9SPHN</name>
<keyword evidence="3" id="KW-1185">Reference proteome</keyword>
<sequence>MSYRTDRRSRTRAMAVYLTLLLIGATLGFLVRFGVITDHMLWQERPTGA</sequence>
<feature type="transmembrane region" description="Helical" evidence="1">
    <location>
        <begin position="12"/>
        <end position="35"/>
    </location>
</feature>
<comment type="caution">
    <text evidence="2">The sequence shown here is derived from an EMBL/GenBank/DDBJ whole genome shotgun (WGS) entry which is preliminary data.</text>
</comment>
<keyword evidence="1" id="KW-0812">Transmembrane</keyword>